<comment type="caution">
    <text evidence="7">The sequence shown here is derived from an EMBL/GenBank/DDBJ whole genome shotgun (WGS) entry which is preliminary data.</text>
</comment>
<evidence type="ECO:0000256" key="5">
    <source>
        <dbReference type="ARBA" id="ARBA00023235"/>
    </source>
</evidence>
<dbReference type="AlphaFoldDB" id="A0A9J6E802"/>
<dbReference type="PANTHER" id="PTHR43149">
    <property type="entry name" value="ENOYL-COA HYDRATASE"/>
    <property type="match status" value="1"/>
</dbReference>
<dbReference type="EMBL" id="JABSTU010000005">
    <property type="protein sequence ID" value="KAH8030356.1"/>
    <property type="molecule type" value="Genomic_DNA"/>
</dbReference>
<keyword evidence="3" id="KW-0276">Fatty acid metabolism</keyword>
<dbReference type="GO" id="GO:0051750">
    <property type="term" value="F:delta(3,5)-delta(2,4)-dienoyl-CoA isomerase activity"/>
    <property type="evidence" value="ECO:0007669"/>
    <property type="project" value="TreeGrafter"/>
</dbReference>
<proteinExistence type="inferred from homology"/>
<dbReference type="Gene3D" id="3.90.226.10">
    <property type="entry name" value="2-enoyl-CoA Hydratase, Chain A, domain 1"/>
    <property type="match status" value="1"/>
</dbReference>
<dbReference type="VEuPathDB" id="VectorBase:LOC119164114"/>
<dbReference type="InterPro" id="IPR043136">
    <property type="entry name" value="B30.2/SPRY_sf"/>
</dbReference>
<comment type="similarity">
    <text evidence="2">Belongs to the enoyl-CoA hydratase/isomerase family.</text>
</comment>
<evidence type="ECO:0000256" key="4">
    <source>
        <dbReference type="ARBA" id="ARBA00023098"/>
    </source>
</evidence>
<dbReference type="Proteomes" id="UP000821866">
    <property type="component" value="Chromosome 3"/>
</dbReference>
<evidence type="ECO:0000256" key="6">
    <source>
        <dbReference type="SAM" id="MobiDB-lite"/>
    </source>
</evidence>
<dbReference type="Pfam" id="PF00378">
    <property type="entry name" value="ECH_1"/>
    <property type="match status" value="1"/>
</dbReference>
<dbReference type="Gene3D" id="2.60.120.920">
    <property type="match status" value="1"/>
</dbReference>
<dbReference type="VEuPathDB" id="VectorBase:LOC119164115"/>
<dbReference type="InterPro" id="IPR045002">
    <property type="entry name" value="Ech1-like"/>
</dbReference>
<feature type="region of interest" description="Disordered" evidence="6">
    <location>
        <begin position="375"/>
        <end position="399"/>
    </location>
</feature>
<keyword evidence="8" id="KW-1185">Reference proteome</keyword>
<dbReference type="SUPFAM" id="SSF49899">
    <property type="entry name" value="Concanavalin A-like lectins/glucanases"/>
    <property type="match status" value="1"/>
</dbReference>
<sequence>MTESVVSSLSAVLDESSRLCTKPVIAAVHNACIGGGVDMITACDIRYCTSDAYFQVKEVDLGLAADVGTLQRLPRVIGSASLVNELVFTARKMQAAEAHQVGLVSRVFPDKAQMMAAALDLAKQIASKSPVAVQGSKVHLVYSRDHGVNEGLRYMACWNMCMLQSEDLMKSAMALMAKEKEPPKFSNLWIFSSLIHLVRRGATFCVGFTTVHALLAVPCLVRSLFRGRGVACVSGHFVRIKKLTSRDFSLPGAALKSVDEGDESQSSATNLGGSGDDSCNPDDDSSKQAGVRESVRLSLQLGCPAAVKGEREAGCTCSPQRRIGQMLDEEVKEGGTGRRGRRHNGGRGQQRTTSPGEAGACGQGYRRRCLLDGAVNAQQGKRKRSPSPPRNRARSPQVKAEVEEFPEETFDITLVTLDTYNSDLNLCIDDSRYEAESMSQHGFGLMWAGARASYGVNKGKITKYLDVSHLPSDEPTPNVARVGFSTEDTSMQLGEEPLSYGFGGTGKISENCKFKDYGEPFAEGDVILAMACAWCVMLANCSDYSPEQCDRVVDSAFANTFLDVRGVSCGG</sequence>
<evidence type="ECO:0000313" key="8">
    <source>
        <dbReference type="Proteomes" id="UP000821866"/>
    </source>
</evidence>
<dbReference type="InterPro" id="IPR029045">
    <property type="entry name" value="ClpP/crotonase-like_dom_sf"/>
</dbReference>
<dbReference type="Gene3D" id="1.10.12.10">
    <property type="entry name" value="Lyase 2-enoyl-coa Hydratase, Chain A, domain 2"/>
    <property type="match status" value="1"/>
</dbReference>
<accession>A0A9J6E802</accession>
<dbReference type="GO" id="GO:0005739">
    <property type="term" value="C:mitochondrion"/>
    <property type="evidence" value="ECO:0007669"/>
    <property type="project" value="TreeGrafter"/>
</dbReference>
<keyword evidence="4" id="KW-0443">Lipid metabolism</keyword>
<dbReference type="CDD" id="cd06558">
    <property type="entry name" value="crotonase-like"/>
    <property type="match status" value="1"/>
</dbReference>
<dbReference type="SUPFAM" id="SSF52096">
    <property type="entry name" value="ClpP/crotonase"/>
    <property type="match status" value="1"/>
</dbReference>
<reference evidence="7" key="2">
    <citation type="submission" date="2021-09" db="EMBL/GenBank/DDBJ databases">
        <authorList>
            <person name="Jia N."/>
            <person name="Wang J."/>
            <person name="Shi W."/>
            <person name="Du L."/>
            <person name="Sun Y."/>
            <person name="Zhan W."/>
            <person name="Jiang J."/>
            <person name="Wang Q."/>
            <person name="Zhang B."/>
            <person name="Ji P."/>
            <person name="Sakyi L.B."/>
            <person name="Cui X."/>
            <person name="Yuan T."/>
            <person name="Jiang B."/>
            <person name="Yang W."/>
            <person name="Lam T.T.-Y."/>
            <person name="Chang Q."/>
            <person name="Ding S."/>
            <person name="Wang X."/>
            <person name="Zhu J."/>
            <person name="Ruan X."/>
            <person name="Zhao L."/>
            <person name="Wei J."/>
            <person name="Que T."/>
            <person name="Du C."/>
            <person name="Cheng J."/>
            <person name="Dai P."/>
            <person name="Han X."/>
            <person name="Huang E."/>
            <person name="Gao Y."/>
            <person name="Liu J."/>
            <person name="Shao H."/>
            <person name="Ye R."/>
            <person name="Li L."/>
            <person name="Wei W."/>
            <person name="Wang X."/>
            <person name="Wang C."/>
            <person name="Huo Q."/>
            <person name="Li W."/>
            <person name="Guo W."/>
            <person name="Chen H."/>
            <person name="Chen S."/>
            <person name="Zhou L."/>
            <person name="Zhou L."/>
            <person name="Ni X."/>
            <person name="Tian J."/>
            <person name="Zhou Y."/>
            <person name="Sheng Y."/>
            <person name="Liu T."/>
            <person name="Pan Y."/>
            <person name="Xia L."/>
            <person name="Li J."/>
            <person name="Zhao F."/>
            <person name="Cao W."/>
        </authorList>
    </citation>
    <scope>NUCLEOTIDE SEQUENCE</scope>
    <source>
        <strain evidence="7">Rmic-2018</strain>
        <tissue evidence="7">Larvae</tissue>
    </source>
</reference>
<dbReference type="InterPro" id="IPR035778">
    <property type="entry name" value="SPRY_hnRNP_U"/>
</dbReference>
<dbReference type="InterPro" id="IPR014748">
    <property type="entry name" value="Enoyl-CoA_hydra_C"/>
</dbReference>
<protein>
    <submittedName>
        <fullName evidence="7">Uncharacterized protein</fullName>
    </submittedName>
</protein>
<evidence type="ECO:0000256" key="2">
    <source>
        <dbReference type="ARBA" id="ARBA00005254"/>
    </source>
</evidence>
<comment type="pathway">
    <text evidence="1">Lipid metabolism; fatty acid beta-oxidation.</text>
</comment>
<keyword evidence="5" id="KW-0413">Isomerase</keyword>
<organism evidence="7 8">
    <name type="scientific">Rhipicephalus microplus</name>
    <name type="common">Cattle tick</name>
    <name type="synonym">Boophilus microplus</name>
    <dbReference type="NCBI Taxonomy" id="6941"/>
    <lineage>
        <taxon>Eukaryota</taxon>
        <taxon>Metazoa</taxon>
        <taxon>Ecdysozoa</taxon>
        <taxon>Arthropoda</taxon>
        <taxon>Chelicerata</taxon>
        <taxon>Arachnida</taxon>
        <taxon>Acari</taxon>
        <taxon>Parasitiformes</taxon>
        <taxon>Ixodida</taxon>
        <taxon>Ixodoidea</taxon>
        <taxon>Ixodidae</taxon>
        <taxon>Rhipicephalinae</taxon>
        <taxon>Rhipicephalus</taxon>
        <taxon>Boophilus</taxon>
    </lineage>
</organism>
<reference evidence="7" key="1">
    <citation type="journal article" date="2020" name="Cell">
        <title>Large-Scale Comparative Analyses of Tick Genomes Elucidate Their Genetic Diversity and Vector Capacities.</title>
        <authorList>
            <consortium name="Tick Genome and Microbiome Consortium (TIGMIC)"/>
            <person name="Jia N."/>
            <person name="Wang J."/>
            <person name="Shi W."/>
            <person name="Du L."/>
            <person name="Sun Y."/>
            <person name="Zhan W."/>
            <person name="Jiang J.F."/>
            <person name="Wang Q."/>
            <person name="Zhang B."/>
            <person name="Ji P."/>
            <person name="Bell-Sakyi L."/>
            <person name="Cui X.M."/>
            <person name="Yuan T.T."/>
            <person name="Jiang B.G."/>
            <person name="Yang W.F."/>
            <person name="Lam T.T."/>
            <person name="Chang Q.C."/>
            <person name="Ding S.J."/>
            <person name="Wang X.J."/>
            <person name="Zhu J.G."/>
            <person name="Ruan X.D."/>
            <person name="Zhao L."/>
            <person name="Wei J.T."/>
            <person name="Ye R.Z."/>
            <person name="Que T.C."/>
            <person name="Du C.H."/>
            <person name="Zhou Y.H."/>
            <person name="Cheng J.X."/>
            <person name="Dai P.F."/>
            <person name="Guo W.B."/>
            <person name="Han X.H."/>
            <person name="Huang E.J."/>
            <person name="Li L.F."/>
            <person name="Wei W."/>
            <person name="Gao Y.C."/>
            <person name="Liu J.Z."/>
            <person name="Shao H.Z."/>
            <person name="Wang X."/>
            <person name="Wang C.C."/>
            <person name="Yang T.C."/>
            <person name="Huo Q.B."/>
            <person name="Li W."/>
            <person name="Chen H.Y."/>
            <person name="Chen S.E."/>
            <person name="Zhou L.G."/>
            <person name="Ni X.B."/>
            <person name="Tian J.H."/>
            <person name="Sheng Y."/>
            <person name="Liu T."/>
            <person name="Pan Y.S."/>
            <person name="Xia L.Y."/>
            <person name="Li J."/>
            <person name="Zhao F."/>
            <person name="Cao W.C."/>
        </authorList>
    </citation>
    <scope>NUCLEOTIDE SEQUENCE</scope>
    <source>
        <strain evidence="7">Rmic-2018</strain>
    </source>
</reference>
<dbReference type="PANTHER" id="PTHR43149:SF1">
    <property type="entry name" value="DELTA(3,5)-DELTA(2,4)-DIENOYL-COA ISOMERASE, MITOCHONDRIAL"/>
    <property type="match status" value="1"/>
</dbReference>
<feature type="region of interest" description="Disordered" evidence="6">
    <location>
        <begin position="255"/>
        <end position="291"/>
    </location>
</feature>
<evidence type="ECO:0000256" key="1">
    <source>
        <dbReference type="ARBA" id="ARBA00005005"/>
    </source>
</evidence>
<evidence type="ECO:0000313" key="7">
    <source>
        <dbReference type="EMBL" id="KAH8030356.1"/>
    </source>
</evidence>
<gene>
    <name evidence="7" type="ORF">HPB51_006788</name>
</gene>
<evidence type="ECO:0000256" key="3">
    <source>
        <dbReference type="ARBA" id="ARBA00022832"/>
    </source>
</evidence>
<dbReference type="InterPro" id="IPR013320">
    <property type="entry name" value="ConA-like_dom_sf"/>
</dbReference>
<dbReference type="GO" id="GO:0006631">
    <property type="term" value="P:fatty acid metabolic process"/>
    <property type="evidence" value="ECO:0007669"/>
    <property type="project" value="UniProtKB-KW"/>
</dbReference>
<name>A0A9J6E802_RHIMP</name>
<dbReference type="CDD" id="cd12884">
    <property type="entry name" value="SPRY_hnRNP"/>
    <property type="match status" value="1"/>
</dbReference>
<dbReference type="FunFam" id="1.10.12.10:FF:000004">
    <property type="entry name" value="Delta3,5-delta2,4-dienoyl-CoA isomerase"/>
    <property type="match status" value="1"/>
</dbReference>
<feature type="region of interest" description="Disordered" evidence="6">
    <location>
        <begin position="326"/>
        <end position="362"/>
    </location>
</feature>
<dbReference type="InterPro" id="IPR001753">
    <property type="entry name" value="Enoyl-CoA_hydra/iso"/>
</dbReference>